<proteinExistence type="predicted"/>
<organism evidence="1 2">
    <name type="scientific">Amycolatopsis taiwanensis</name>
    <dbReference type="NCBI Taxonomy" id="342230"/>
    <lineage>
        <taxon>Bacteria</taxon>
        <taxon>Bacillati</taxon>
        <taxon>Actinomycetota</taxon>
        <taxon>Actinomycetes</taxon>
        <taxon>Pseudonocardiales</taxon>
        <taxon>Pseudonocardiaceae</taxon>
        <taxon>Amycolatopsis</taxon>
    </lineage>
</organism>
<evidence type="ECO:0000313" key="1">
    <source>
        <dbReference type="EMBL" id="GLY64052.1"/>
    </source>
</evidence>
<dbReference type="Proteomes" id="UP001165136">
    <property type="component" value="Unassembled WGS sequence"/>
</dbReference>
<keyword evidence="2" id="KW-1185">Reference proteome</keyword>
<evidence type="ECO:0008006" key="3">
    <source>
        <dbReference type="Google" id="ProtNLM"/>
    </source>
</evidence>
<dbReference type="AlphaFoldDB" id="A0A9W6QXV5"/>
<gene>
    <name evidence="1" type="ORF">Atai01_06710</name>
</gene>
<comment type="caution">
    <text evidence="1">The sequence shown here is derived from an EMBL/GenBank/DDBJ whole genome shotgun (WGS) entry which is preliminary data.</text>
</comment>
<protein>
    <recommendedName>
        <fullName evidence="3">DUF1841 domain-containing protein</fullName>
    </recommendedName>
</protein>
<accession>A0A9W6QXV5</accession>
<evidence type="ECO:0000313" key="2">
    <source>
        <dbReference type="Proteomes" id="UP001165136"/>
    </source>
</evidence>
<dbReference type="EMBL" id="BSTI01000001">
    <property type="protein sequence ID" value="GLY64052.1"/>
    <property type="molecule type" value="Genomic_DNA"/>
</dbReference>
<reference evidence="1" key="1">
    <citation type="submission" date="2023-03" db="EMBL/GenBank/DDBJ databases">
        <title>Amycolatopsis taiwanensis NBRC 103393.</title>
        <authorList>
            <person name="Ichikawa N."/>
            <person name="Sato H."/>
            <person name="Tonouchi N."/>
        </authorList>
    </citation>
    <scope>NUCLEOTIDE SEQUENCE</scope>
    <source>
        <strain evidence="1">NBRC 103393</strain>
    </source>
</reference>
<sequence>MSAMTELSQPGSTEEIAPESMTGLLEEVLREFAEPAPDADPLHVELLTSEILGEWWDAGDDLADELVAYATAAPEPDLLAAPLAALRALATTTEQREAAGLALEKLGLTEPAWAAGLGQVTVGECWQTADVYGDESSVLCVFGTGESEHGLLVSISYASFGGWADEAAIISSPADVVSELRTQAADSEDLVTFERITPARAHRLLEDAFAGTERQDEPEITDDYVRFRALALARTRALPEAEPAEAPSGLSPEAGAAVIDEFFRDTEAGDTEAARACVLRLIEFGVAHDPRRPLRVGPAKLVSFVDAVDDGEIELTDEQDEAIADVLPAWARWGASRDGLPEQAVELLLEAVDERLYERTLDGESSVYLADVEDLDEANLPDLLARRQFAVPSVYTEIGDEEVELDPSDPVQRRLLVIGEYPEFQDSLAEDGSDDDAFRVITAYATVVDQLWDNEPPEVWQAAQRLADQGLERHEVLDTLAGVLEELLEPSEGEDEDLEFDVDEYLNAVDDLGQNA</sequence>
<name>A0A9W6QXV5_9PSEU</name>